<dbReference type="PROSITE" id="PS51194">
    <property type="entry name" value="HELICASE_CTER"/>
    <property type="match status" value="1"/>
</dbReference>
<dbReference type="InterPro" id="IPR006935">
    <property type="entry name" value="Helicase/UvrB_N"/>
</dbReference>
<dbReference type="CDD" id="cd18799">
    <property type="entry name" value="SF2_C_EcoAI-like"/>
    <property type="match status" value="1"/>
</dbReference>
<dbReference type="InterPro" id="IPR025202">
    <property type="entry name" value="PLD-like_dom"/>
</dbReference>
<dbReference type="GO" id="GO:0016787">
    <property type="term" value="F:hydrolase activity"/>
    <property type="evidence" value="ECO:0007669"/>
    <property type="project" value="InterPro"/>
</dbReference>
<name>A0A2P6MJM3_ALKUR</name>
<gene>
    <name evidence="4" type="ORF">C6I21_03800</name>
</gene>
<feature type="domain" description="Helicase C-terminal" evidence="3">
    <location>
        <begin position="427"/>
        <end position="575"/>
    </location>
</feature>
<dbReference type="SUPFAM" id="SSF52540">
    <property type="entry name" value="P-loop containing nucleoside triphosphate hydrolases"/>
    <property type="match status" value="1"/>
</dbReference>
<evidence type="ECO:0000259" key="1">
    <source>
        <dbReference type="PROSITE" id="PS50035"/>
    </source>
</evidence>
<dbReference type="RefSeq" id="WP_105958112.1">
    <property type="nucleotide sequence ID" value="NZ_PVNS01000003.1"/>
</dbReference>
<keyword evidence="4" id="KW-0547">Nucleotide-binding</keyword>
<evidence type="ECO:0000313" key="5">
    <source>
        <dbReference type="Proteomes" id="UP000243650"/>
    </source>
</evidence>
<protein>
    <submittedName>
        <fullName evidence="4">DNA helicase</fullName>
    </submittedName>
</protein>
<dbReference type="GO" id="GO:0003677">
    <property type="term" value="F:DNA binding"/>
    <property type="evidence" value="ECO:0007669"/>
    <property type="project" value="InterPro"/>
</dbReference>
<evidence type="ECO:0000313" key="4">
    <source>
        <dbReference type="EMBL" id="PRO66474.1"/>
    </source>
</evidence>
<dbReference type="PANTHER" id="PTHR47396">
    <property type="entry name" value="TYPE I RESTRICTION ENZYME ECOKI R PROTEIN"/>
    <property type="match status" value="1"/>
</dbReference>
<dbReference type="SUPFAM" id="SSF56024">
    <property type="entry name" value="Phospholipase D/nuclease"/>
    <property type="match status" value="1"/>
</dbReference>
<dbReference type="InterPro" id="IPR001650">
    <property type="entry name" value="Helicase_C-like"/>
</dbReference>
<keyword evidence="5" id="KW-1185">Reference proteome</keyword>
<dbReference type="InterPro" id="IPR014001">
    <property type="entry name" value="Helicase_ATP-bd"/>
</dbReference>
<dbReference type="Gene3D" id="3.40.50.300">
    <property type="entry name" value="P-loop containing nucleotide triphosphate hydrolases"/>
    <property type="match status" value="2"/>
</dbReference>
<dbReference type="OrthoDB" id="9802848at2"/>
<dbReference type="GO" id="GO:0006793">
    <property type="term" value="P:phosphorus metabolic process"/>
    <property type="evidence" value="ECO:0007669"/>
    <property type="project" value="UniProtKB-ARBA"/>
</dbReference>
<comment type="caution">
    <text evidence="4">The sequence shown here is derived from an EMBL/GenBank/DDBJ whole genome shotgun (WGS) entry which is preliminary data.</text>
</comment>
<dbReference type="InterPro" id="IPR027417">
    <property type="entry name" value="P-loop_NTPase"/>
</dbReference>
<organism evidence="4 5">
    <name type="scientific">Alkalicoccus urumqiensis</name>
    <name type="common">Bacillus urumqiensis</name>
    <dbReference type="NCBI Taxonomy" id="1548213"/>
    <lineage>
        <taxon>Bacteria</taxon>
        <taxon>Bacillati</taxon>
        <taxon>Bacillota</taxon>
        <taxon>Bacilli</taxon>
        <taxon>Bacillales</taxon>
        <taxon>Bacillaceae</taxon>
        <taxon>Alkalicoccus</taxon>
    </lineage>
</organism>
<dbReference type="InterPro" id="IPR001736">
    <property type="entry name" value="PLipase_D/transphosphatidylase"/>
</dbReference>
<dbReference type="PROSITE" id="PS51192">
    <property type="entry name" value="HELICASE_ATP_BIND_1"/>
    <property type="match status" value="1"/>
</dbReference>
<dbReference type="EMBL" id="PVNS01000003">
    <property type="protein sequence ID" value="PRO66474.1"/>
    <property type="molecule type" value="Genomic_DNA"/>
</dbReference>
<evidence type="ECO:0000259" key="2">
    <source>
        <dbReference type="PROSITE" id="PS51192"/>
    </source>
</evidence>
<dbReference type="CDD" id="cd18032">
    <property type="entry name" value="DEXHc_RE_I_III_res"/>
    <property type="match status" value="1"/>
</dbReference>
<dbReference type="GO" id="GO:0005829">
    <property type="term" value="C:cytosol"/>
    <property type="evidence" value="ECO:0007669"/>
    <property type="project" value="TreeGrafter"/>
</dbReference>
<dbReference type="Pfam" id="PF04851">
    <property type="entry name" value="ResIII"/>
    <property type="match status" value="1"/>
</dbReference>
<dbReference type="InterPro" id="IPR050742">
    <property type="entry name" value="Helicase_Restrict-Modif_Enz"/>
</dbReference>
<feature type="domain" description="Helicase ATP-binding" evidence="2">
    <location>
        <begin position="228"/>
        <end position="358"/>
    </location>
</feature>
<keyword evidence="4" id="KW-0347">Helicase</keyword>
<dbReference type="PANTHER" id="PTHR47396:SF1">
    <property type="entry name" value="ATP-DEPENDENT HELICASE IRC3-RELATED"/>
    <property type="match status" value="1"/>
</dbReference>
<proteinExistence type="predicted"/>
<dbReference type="PROSITE" id="PS50035">
    <property type="entry name" value="PLD"/>
    <property type="match status" value="1"/>
</dbReference>
<evidence type="ECO:0000259" key="3">
    <source>
        <dbReference type="PROSITE" id="PS51194"/>
    </source>
</evidence>
<keyword evidence="4" id="KW-0067">ATP-binding</keyword>
<keyword evidence="4" id="KW-0378">Hydrolase</keyword>
<dbReference type="Pfam" id="PF13091">
    <property type="entry name" value="PLDc_2"/>
    <property type="match status" value="1"/>
</dbReference>
<dbReference type="Pfam" id="PF00271">
    <property type="entry name" value="Helicase_C"/>
    <property type="match status" value="1"/>
</dbReference>
<dbReference type="GO" id="GO:0004386">
    <property type="term" value="F:helicase activity"/>
    <property type="evidence" value="ECO:0007669"/>
    <property type="project" value="UniProtKB-KW"/>
</dbReference>
<reference evidence="4 5" key="1">
    <citation type="submission" date="2018-03" db="EMBL/GenBank/DDBJ databases">
        <title>Bacillus urumqiensis sp. nov., a moderately haloalkaliphilic bacterium isolated from a salt lake.</title>
        <authorList>
            <person name="Zhao B."/>
            <person name="Liao Z."/>
        </authorList>
    </citation>
    <scope>NUCLEOTIDE SEQUENCE [LARGE SCALE GENOMIC DNA]</scope>
    <source>
        <strain evidence="4 5">BZ-SZ-XJ18</strain>
    </source>
</reference>
<feature type="domain" description="PLD phosphodiesterase" evidence="1">
    <location>
        <begin position="88"/>
        <end position="118"/>
    </location>
</feature>
<dbReference type="SMART" id="SM00487">
    <property type="entry name" value="DEXDc"/>
    <property type="match status" value="1"/>
</dbReference>
<dbReference type="SMART" id="SM00490">
    <property type="entry name" value="HELICc"/>
    <property type="match status" value="1"/>
</dbReference>
<dbReference type="GO" id="GO:0005524">
    <property type="term" value="F:ATP binding"/>
    <property type="evidence" value="ECO:0007669"/>
    <property type="project" value="InterPro"/>
</dbReference>
<accession>A0A2P6MJM3</accession>
<dbReference type="AlphaFoldDB" id="A0A2P6MJM3"/>
<dbReference type="Proteomes" id="UP000243650">
    <property type="component" value="Unassembled WGS sequence"/>
</dbReference>
<dbReference type="Gene3D" id="3.30.870.10">
    <property type="entry name" value="Endonuclease Chain A"/>
    <property type="match status" value="1"/>
</dbReference>
<sequence length="800" mass="90913">MTRIALIQQNFIDELISEAERAETIYILVSFAMNSGVSLLLPALRHAAERGAEIKICTGDYLYITQPGALEQLLELEAHAELRLWESRGRSFHPKMYWFDHGAERTLYVGSSNLSKSALSTGVEWNLGVSGEEAETAVQEAEESFLRLFYDEQTIPLNAETVKRYRSRHEEHRASLPPWAKETTEESETQLMYGVESGAGYGKESPPVYETPVEPHGPQIDALEALKTTVEEGYPRALVVMATGLGKTYLAAFFAVGYKRILFVAHREEILTQAAASFQRVMPEKTAGFYDGKRKETEADFTFASVFTFAGEKRLQQFPPDAFDLIIVDEFHHAAAASYQRLLAYFQPEFLLGLTATPYRLDGNDVFALCDGNVAFEMDFTEAIEIGALAPFSYYGIYDDTDYSTVTWLGTRYDAEELAEVQLQEHAAAQVYEAWEKHRQTRTLAFCSSIRQASFLAAHFQQMGVRAEALHSGPGSMAREEAVARLHNGTIDVVFTVDLFNEGTDIPAVDTLLFVRPTESLTIFTQQIGRGLRLHDGKERCHVIDLIGNYKNADTKLQVLSREPNERKKSVEPAVPSFCDVHLETGVIDLIAEMRRRLQPKKERMKALFQELKEELGRRPTYLELYRLRFQGRYTIRPSFPSFPDFLHAAGELSDTEAAALHEGGDWLRMVEKTAMSKSYKMVVIQAMLARGPARWMEPITPEDTAPFFLHYLTETLYRRQDLQDKANKHWSEDDLPAVIRTLRQMPFPKLGAPAVFDGETLDTGLHVTEENAAILYDWTDQISQYRLETYFERKYERKE</sequence>